<evidence type="ECO:0000256" key="9">
    <source>
        <dbReference type="SAM" id="Coils"/>
    </source>
</evidence>
<feature type="compositionally biased region" description="Basic and acidic residues" evidence="10">
    <location>
        <begin position="1"/>
        <end position="17"/>
    </location>
</feature>
<dbReference type="Pfam" id="PF03801">
    <property type="entry name" value="Ndc80_HEC"/>
    <property type="match status" value="1"/>
</dbReference>
<feature type="coiled-coil region" evidence="9">
    <location>
        <begin position="209"/>
        <end position="243"/>
    </location>
</feature>
<accession>A0ABR0XCP6</accession>
<evidence type="ECO:0000259" key="11">
    <source>
        <dbReference type="Pfam" id="PF03801"/>
    </source>
</evidence>
<keyword evidence="7 8" id="KW-0137">Centromere</keyword>
<keyword evidence="8" id="KW-0539">Nucleus</keyword>
<comment type="subcellular location">
    <subcellularLocation>
        <location evidence="8">Chromosome</location>
        <location evidence="8">Centromere</location>
        <location evidence="8">Kinetochore</location>
    </subcellularLocation>
    <subcellularLocation>
        <location evidence="8">Nucleus</location>
    </subcellularLocation>
</comment>
<proteinExistence type="inferred from homology"/>
<reference evidence="12 13" key="1">
    <citation type="journal article" date="2021" name="Comput. Struct. Biotechnol. J.">
        <title>De novo genome assembly of the potent medicinal plant Rehmannia glutinosa using nanopore technology.</title>
        <authorList>
            <person name="Ma L."/>
            <person name="Dong C."/>
            <person name="Song C."/>
            <person name="Wang X."/>
            <person name="Zheng X."/>
            <person name="Niu Y."/>
            <person name="Chen S."/>
            <person name="Feng W."/>
        </authorList>
    </citation>
    <scope>NUCLEOTIDE SEQUENCE [LARGE SCALE GENOMIC DNA]</scope>
    <source>
        <strain evidence="12">DH-2019</strain>
    </source>
</reference>
<sequence length="622" mass="70847">MRGRRRATESLAPDRRPPPPTPTNTADPWQFLSTPVTGRESDASFCSSRPSIASIGRTSTALPNISDRSYQSSALRTINSYLASQSVPFSLKHPLPSAKDITETLKLLLHRLGFASQKIDEDLSHALKFLKCPLKLNKSALRAPGTPHSWPNLLAVIHWLVQIIKYKEFMMDSSPSFEGDKMFMYTIHSYLLYIRGDDEAMDALDEECVREMREWRDKKEEDVRVLEEEVKELEAKLDGLRTGPSQKEVLEQEKAVLEKDVTKFHIMIEQLDGHLTEMQKKLEEKDKALVAKVEDRKRICEENEELKKRIEEQGINLRDAERMKRELQAVDRDIEEMEGARNGWEEKIWELDSEIGHKFKELERLVMECNQAIRRDHFVLDEVHLMIRLKIGNGFQYQLNASGSTPSEVLGLDYKSILKPALASFSEDIKRSSMGKLEELISLRQQSGENAAKLEEKQNRIAVLQSHIDELLSLTRGLGRTGLCVCVATLIENFMSNLQKQVDRLWPFCVSIAGRHGSEARKLAEEVDVETQNMSVVEKEAAEFLKTSKAELQETIIRTEEEVKLCAQELFDLINSVSTYKEYVGSKIARMKNDLLETAGAVADIYKGYRPSQGCVVPFSSN</sequence>
<dbReference type="PANTHER" id="PTHR46681">
    <property type="entry name" value="KINETOCHORE PROTEIN NDC80 HOMOLOG"/>
    <property type="match status" value="1"/>
</dbReference>
<feature type="domain" description="Kinetochore protein Ndc80 CH" evidence="11">
    <location>
        <begin position="39"/>
        <end position="168"/>
    </location>
</feature>
<dbReference type="InterPro" id="IPR055260">
    <property type="entry name" value="Ndc80_CH"/>
</dbReference>
<evidence type="ECO:0000256" key="8">
    <source>
        <dbReference type="RuleBase" id="RU368072"/>
    </source>
</evidence>
<dbReference type="InterPro" id="IPR055307">
    <property type="entry name" value="NDC80_plants"/>
</dbReference>
<organism evidence="12 13">
    <name type="scientific">Rehmannia glutinosa</name>
    <name type="common">Chinese foxglove</name>
    <dbReference type="NCBI Taxonomy" id="99300"/>
    <lineage>
        <taxon>Eukaryota</taxon>
        <taxon>Viridiplantae</taxon>
        <taxon>Streptophyta</taxon>
        <taxon>Embryophyta</taxon>
        <taxon>Tracheophyta</taxon>
        <taxon>Spermatophyta</taxon>
        <taxon>Magnoliopsida</taxon>
        <taxon>eudicotyledons</taxon>
        <taxon>Gunneridae</taxon>
        <taxon>Pentapetalae</taxon>
        <taxon>asterids</taxon>
        <taxon>lamiids</taxon>
        <taxon>Lamiales</taxon>
        <taxon>Orobanchaceae</taxon>
        <taxon>Rehmannieae</taxon>
        <taxon>Rehmannia</taxon>
    </lineage>
</organism>
<keyword evidence="2 8" id="KW-0158">Chromosome</keyword>
<evidence type="ECO:0000256" key="3">
    <source>
        <dbReference type="ARBA" id="ARBA00022618"/>
    </source>
</evidence>
<dbReference type="Gene3D" id="1.10.418.30">
    <property type="entry name" value="Ncd80 complex, Ncd80 subunit"/>
    <property type="match status" value="1"/>
</dbReference>
<evidence type="ECO:0000313" key="12">
    <source>
        <dbReference type="EMBL" id="KAK6156911.1"/>
    </source>
</evidence>
<dbReference type="EMBL" id="JABTTQ020000005">
    <property type="protein sequence ID" value="KAK6156911.1"/>
    <property type="molecule type" value="Genomic_DNA"/>
</dbReference>
<comment type="function">
    <text evidence="8">Acts as a component of the essential kinetochore-associated NDC80 complex, which is required for chromosome segregation and spindle checkpoint activity.</text>
</comment>
<dbReference type="InterPro" id="IPR038273">
    <property type="entry name" value="Ndc80_sf"/>
</dbReference>
<keyword evidence="13" id="KW-1185">Reference proteome</keyword>
<feature type="coiled-coil region" evidence="9">
    <location>
        <begin position="437"/>
        <end position="474"/>
    </location>
</feature>
<gene>
    <name evidence="12" type="ORF">DH2020_011159</name>
</gene>
<keyword evidence="4 8" id="KW-0498">Mitosis</keyword>
<evidence type="ECO:0000256" key="5">
    <source>
        <dbReference type="ARBA" id="ARBA00023054"/>
    </source>
</evidence>
<keyword evidence="6 8" id="KW-0131">Cell cycle</keyword>
<protein>
    <recommendedName>
        <fullName evidence="8">Kinetochore protein NDC80</fullName>
    </recommendedName>
</protein>
<keyword evidence="5 9" id="KW-0175">Coiled coil</keyword>
<comment type="similarity">
    <text evidence="1 8">Belongs to the NDC80/HEC1 family.</text>
</comment>
<feature type="coiled-coil region" evidence="9">
    <location>
        <begin position="268"/>
        <end position="354"/>
    </location>
</feature>
<keyword evidence="3 8" id="KW-0132">Cell division</keyword>
<evidence type="ECO:0000256" key="2">
    <source>
        <dbReference type="ARBA" id="ARBA00022454"/>
    </source>
</evidence>
<evidence type="ECO:0000256" key="4">
    <source>
        <dbReference type="ARBA" id="ARBA00022776"/>
    </source>
</evidence>
<name>A0ABR0XCP6_REHGL</name>
<evidence type="ECO:0000313" key="13">
    <source>
        <dbReference type="Proteomes" id="UP001318860"/>
    </source>
</evidence>
<evidence type="ECO:0000256" key="1">
    <source>
        <dbReference type="ARBA" id="ARBA00007050"/>
    </source>
</evidence>
<dbReference type="Proteomes" id="UP001318860">
    <property type="component" value="Unassembled WGS sequence"/>
</dbReference>
<evidence type="ECO:0000256" key="10">
    <source>
        <dbReference type="SAM" id="MobiDB-lite"/>
    </source>
</evidence>
<keyword evidence="8" id="KW-0995">Kinetochore</keyword>
<comment type="subunit">
    <text evidence="8">Component of the NDC80 complex.</text>
</comment>
<comment type="caution">
    <text evidence="12">The sequence shown here is derived from an EMBL/GenBank/DDBJ whole genome shotgun (WGS) entry which is preliminary data.</text>
</comment>
<feature type="coiled-coil region" evidence="9">
    <location>
        <begin position="520"/>
        <end position="569"/>
    </location>
</feature>
<feature type="region of interest" description="Disordered" evidence="10">
    <location>
        <begin position="1"/>
        <end position="31"/>
    </location>
</feature>
<dbReference type="PANTHER" id="PTHR46681:SF1">
    <property type="entry name" value="KINETOCHORE PROTEIN NDC80 HOMOLOG"/>
    <property type="match status" value="1"/>
</dbReference>
<evidence type="ECO:0000256" key="6">
    <source>
        <dbReference type="ARBA" id="ARBA00023306"/>
    </source>
</evidence>
<evidence type="ECO:0000256" key="7">
    <source>
        <dbReference type="ARBA" id="ARBA00023328"/>
    </source>
</evidence>